<dbReference type="SUPFAM" id="SSF53335">
    <property type="entry name" value="S-adenosyl-L-methionine-dependent methyltransferases"/>
    <property type="match status" value="1"/>
</dbReference>
<keyword evidence="6" id="KW-1185">Reference proteome</keyword>
<dbReference type="PANTHER" id="PTHR32183">
    <property type="match status" value="1"/>
</dbReference>
<keyword evidence="2 5" id="KW-0489">Methyltransferase</keyword>
<evidence type="ECO:0000256" key="2">
    <source>
        <dbReference type="ARBA" id="ARBA00022603"/>
    </source>
</evidence>
<dbReference type="Proteomes" id="UP000191680">
    <property type="component" value="Unassembled WGS sequence"/>
</dbReference>
<evidence type="ECO:0000313" key="6">
    <source>
        <dbReference type="Proteomes" id="UP000191680"/>
    </source>
</evidence>
<sequence>MNLNKQFWENRYKEERTGWDIGTISTPLKAFIDQLENTQLKILIPGAGYGHEALYLRSKGFKNVTVIDLAEQPLQHLKKSGFPPTHLKQGNFFDLDEKDYDLILEQTFFCALNPKLRSKYVLKMHDLLNDKGKLVGLFFNLEFEKDGPPFGGSKIEYELLFKDFFDLRVLETAYNSISPRANKELFFIFEKRKQN</sequence>
<name>A0A1V6LNW1_9FLAO</name>
<dbReference type="Gene3D" id="3.40.50.150">
    <property type="entry name" value="Vaccinia Virus protein VP39"/>
    <property type="match status" value="1"/>
</dbReference>
<protein>
    <submittedName>
        <fullName evidence="5">SAM-dependent methyltransferase</fullName>
    </submittedName>
</protein>
<evidence type="ECO:0000313" key="5">
    <source>
        <dbReference type="EMBL" id="OQD41707.1"/>
    </source>
</evidence>
<proteinExistence type="predicted"/>
<dbReference type="AlphaFoldDB" id="A0A1V6LNW1"/>
<dbReference type="GO" id="GO:0032259">
    <property type="term" value="P:methylation"/>
    <property type="evidence" value="ECO:0007669"/>
    <property type="project" value="UniProtKB-KW"/>
</dbReference>
<dbReference type="EMBL" id="MTBC01000011">
    <property type="protein sequence ID" value="OQD41707.1"/>
    <property type="molecule type" value="Genomic_DNA"/>
</dbReference>
<dbReference type="InterPro" id="IPR008854">
    <property type="entry name" value="TPMT"/>
</dbReference>
<dbReference type="RefSeq" id="WP_080319759.1">
    <property type="nucleotide sequence ID" value="NZ_MTBC01000011.1"/>
</dbReference>
<dbReference type="GO" id="GO:0008757">
    <property type="term" value="F:S-adenosylmethionine-dependent methyltransferase activity"/>
    <property type="evidence" value="ECO:0007669"/>
    <property type="project" value="InterPro"/>
</dbReference>
<dbReference type="Pfam" id="PF05724">
    <property type="entry name" value="TPMT"/>
    <property type="match status" value="1"/>
</dbReference>
<reference evidence="5 6" key="1">
    <citation type="submission" date="2016-12" db="EMBL/GenBank/DDBJ databases">
        <authorList>
            <person name="Song W.-J."/>
            <person name="Kurnit D.M."/>
        </authorList>
    </citation>
    <scope>NUCLEOTIDE SEQUENCE [LARGE SCALE GENOMIC DNA]</scope>
    <source>
        <strain evidence="5 6">HSG9</strain>
    </source>
</reference>
<dbReference type="InterPro" id="IPR029063">
    <property type="entry name" value="SAM-dependent_MTases_sf"/>
</dbReference>
<evidence type="ECO:0000256" key="3">
    <source>
        <dbReference type="ARBA" id="ARBA00022679"/>
    </source>
</evidence>
<keyword evidence="4" id="KW-0949">S-adenosyl-L-methionine</keyword>
<dbReference type="PROSITE" id="PS51585">
    <property type="entry name" value="SAM_MT_TPMT"/>
    <property type="match status" value="1"/>
</dbReference>
<organism evidence="5 6">
    <name type="scientific">Croceivirga radicis</name>
    <dbReference type="NCBI Taxonomy" id="1929488"/>
    <lineage>
        <taxon>Bacteria</taxon>
        <taxon>Pseudomonadati</taxon>
        <taxon>Bacteroidota</taxon>
        <taxon>Flavobacteriia</taxon>
        <taxon>Flavobacteriales</taxon>
        <taxon>Flavobacteriaceae</taxon>
        <taxon>Croceivirga</taxon>
    </lineage>
</organism>
<dbReference type="PANTHER" id="PTHR32183:SF6">
    <property type="entry name" value="CYSTEINE SULFINATE DESULFINASE_CYSTEINE DESULFURASE AND RELATED ENZYMES"/>
    <property type="match status" value="1"/>
</dbReference>
<gene>
    <name evidence="5" type="ORF">BUL40_13980</name>
</gene>
<comment type="caution">
    <text evidence="5">The sequence shown here is derived from an EMBL/GenBank/DDBJ whole genome shotgun (WGS) entry which is preliminary data.</text>
</comment>
<keyword evidence="1" id="KW-0597">Phosphoprotein</keyword>
<evidence type="ECO:0000256" key="4">
    <source>
        <dbReference type="ARBA" id="ARBA00022691"/>
    </source>
</evidence>
<dbReference type="CDD" id="cd02440">
    <property type="entry name" value="AdoMet_MTases"/>
    <property type="match status" value="1"/>
</dbReference>
<evidence type="ECO:0000256" key="1">
    <source>
        <dbReference type="ARBA" id="ARBA00022553"/>
    </source>
</evidence>
<accession>A0A1V6LNW1</accession>
<keyword evidence="3 5" id="KW-0808">Transferase</keyword>
<dbReference type="OrthoDB" id="9778208at2"/>